<comment type="caution">
    <text evidence="2">The sequence shown here is derived from an EMBL/GenBank/DDBJ whole genome shotgun (WGS) entry which is preliminary data.</text>
</comment>
<proteinExistence type="predicted"/>
<feature type="region of interest" description="Disordered" evidence="1">
    <location>
        <begin position="111"/>
        <end position="196"/>
    </location>
</feature>
<feature type="compositionally biased region" description="Acidic residues" evidence="1">
    <location>
        <begin position="147"/>
        <end position="159"/>
    </location>
</feature>
<gene>
    <name evidence="2" type="ORF">EJB05_55853</name>
</gene>
<sequence length="196" mass="19286">MDAGGAEVGTGEAEPLLTQMRTAGEELGRGGELRRGGGGGTDDGDGRPPAAAHHAFVGAGDVVRRSVSGAGRDDAELDLCARRQVAGICAIAAAAGRGCGNRGGEVSVPATSVGGGGGGKLGEAAAEPWDSDSDDEDGATSISLDPYADEFVPETEPQELEAIAMLSRPAGQSGGGDGVFAPKSGTEEGKFSGGRC</sequence>
<dbReference type="EMBL" id="RWGY01000804">
    <property type="protein sequence ID" value="TVT98806.1"/>
    <property type="molecule type" value="Genomic_DNA"/>
</dbReference>
<dbReference type="AlphaFoldDB" id="A0A5J9SIL2"/>
<evidence type="ECO:0000313" key="2">
    <source>
        <dbReference type="EMBL" id="TVT98806.1"/>
    </source>
</evidence>
<organism evidence="2 3">
    <name type="scientific">Eragrostis curvula</name>
    <name type="common">weeping love grass</name>
    <dbReference type="NCBI Taxonomy" id="38414"/>
    <lineage>
        <taxon>Eukaryota</taxon>
        <taxon>Viridiplantae</taxon>
        <taxon>Streptophyta</taxon>
        <taxon>Embryophyta</taxon>
        <taxon>Tracheophyta</taxon>
        <taxon>Spermatophyta</taxon>
        <taxon>Magnoliopsida</taxon>
        <taxon>Liliopsida</taxon>
        <taxon>Poales</taxon>
        <taxon>Poaceae</taxon>
        <taxon>PACMAD clade</taxon>
        <taxon>Chloridoideae</taxon>
        <taxon>Eragrostideae</taxon>
        <taxon>Eragrostidinae</taxon>
        <taxon>Eragrostis</taxon>
    </lineage>
</organism>
<feature type="non-terminal residue" evidence="2">
    <location>
        <position position="1"/>
    </location>
</feature>
<evidence type="ECO:0000256" key="1">
    <source>
        <dbReference type="SAM" id="MobiDB-lite"/>
    </source>
</evidence>
<keyword evidence="3" id="KW-1185">Reference proteome</keyword>
<reference evidence="2 3" key="1">
    <citation type="journal article" date="2019" name="Sci. Rep.">
        <title>A high-quality genome of Eragrostis curvula grass provides insights into Poaceae evolution and supports new strategies to enhance forage quality.</title>
        <authorList>
            <person name="Carballo J."/>
            <person name="Santos B.A.C.M."/>
            <person name="Zappacosta D."/>
            <person name="Garbus I."/>
            <person name="Selva J.P."/>
            <person name="Gallo C.A."/>
            <person name="Diaz A."/>
            <person name="Albertini E."/>
            <person name="Caccamo M."/>
            <person name="Echenique V."/>
        </authorList>
    </citation>
    <scope>NUCLEOTIDE SEQUENCE [LARGE SCALE GENOMIC DNA]</scope>
    <source>
        <strain evidence="3">cv. Victoria</strain>
        <tissue evidence="2">Leaf</tissue>
    </source>
</reference>
<evidence type="ECO:0000313" key="3">
    <source>
        <dbReference type="Proteomes" id="UP000324897"/>
    </source>
</evidence>
<accession>A0A5J9SIL2</accession>
<dbReference type="Proteomes" id="UP000324897">
    <property type="component" value="Unassembled WGS sequence"/>
</dbReference>
<dbReference type="Gramene" id="TVT98806">
    <property type="protein sequence ID" value="TVT98806"/>
    <property type="gene ID" value="EJB05_55853"/>
</dbReference>
<protein>
    <submittedName>
        <fullName evidence="2">Uncharacterized protein</fullName>
    </submittedName>
</protein>
<feature type="region of interest" description="Disordered" evidence="1">
    <location>
        <begin position="1"/>
        <end position="53"/>
    </location>
</feature>
<feature type="compositionally biased region" description="Basic and acidic residues" evidence="1">
    <location>
        <begin position="23"/>
        <end position="35"/>
    </location>
</feature>
<name>A0A5J9SIL2_9POAL</name>
<feature type="compositionally biased region" description="Acidic residues" evidence="1">
    <location>
        <begin position="129"/>
        <end position="138"/>
    </location>
</feature>
<feature type="compositionally biased region" description="Low complexity" evidence="1">
    <location>
        <begin position="1"/>
        <end position="14"/>
    </location>
</feature>